<dbReference type="SUPFAM" id="SSF55874">
    <property type="entry name" value="ATPase domain of HSP90 chaperone/DNA topoisomerase II/histidine kinase"/>
    <property type="match status" value="1"/>
</dbReference>
<gene>
    <name evidence="7" type="ORF">FHX46_002359</name>
</gene>
<dbReference type="InterPro" id="IPR003594">
    <property type="entry name" value="HATPase_dom"/>
</dbReference>
<proteinExistence type="predicted"/>
<comment type="caution">
    <text evidence="7">The sequence shown here is derived from an EMBL/GenBank/DDBJ whole genome shotgun (WGS) entry which is preliminary data.</text>
</comment>
<name>A0ABX0SVZ1_9PSEU</name>
<dbReference type="InterPro" id="IPR014710">
    <property type="entry name" value="RmlC-like_jellyroll"/>
</dbReference>
<dbReference type="InterPro" id="IPR000595">
    <property type="entry name" value="cNMP-bd_dom"/>
</dbReference>
<feature type="domain" description="Cyclic nucleotide-binding" evidence="5">
    <location>
        <begin position="16"/>
        <end position="118"/>
    </location>
</feature>
<dbReference type="InterPro" id="IPR036890">
    <property type="entry name" value="HATPase_C_sf"/>
</dbReference>
<keyword evidence="3 7" id="KW-0418">Kinase</keyword>
<evidence type="ECO:0000256" key="4">
    <source>
        <dbReference type="ARBA" id="ARBA00023012"/>
    </source>
</evidence>
<dbReference type="Gene3D" id="1.10.287.130">
    <property type="match status" value="1"/>
</dbReference>
<feature type="domain" description="Histidine kinase" evidence="6">
    <location>
        <begin position="265"/>
        <end position="470"/>
    </location>
</feature>
<protein>
    <recommendedName>
        <fullName evidence="2">histidine kinase</fullName>
        <ecNumber evidence="2">2.7.13.3</ecNumber>
    </recommendedName>
</protein>
<evidence type="ECO:0000256" key="3">
    <source>
        <dbReference type="ARBA" id="ARBA00022777"/>
    </source>
</evidence>
<dbReference type="PANTHER" id="PTHR43065">
    <property type="entry name" value="SENSOR HISTIDINE KINASE"/>
    <property type="match status" value="1"/>
</dbReference>
<dbReference type="InterPro" id="IPR004358">
    <property type="entry name" value="Sig_transdc_His_kin-like_C"/>
</dbReference>
<dbReference type="EC" id="2.7.13.3" evidence="2"/>
<evidence type="ECO:0000313" key="7">
    <source>
        <dbReference type="EMBL" id="NIH79829.1"/>
    </source>
</evidence>
<dbReference type="Gene3D" id="3.30.565.10">
    <property type="entry name" value="Histidine kinase-like ATPase, C-terminal domain"/>
    <property type="match status" value="1"/>
</dbReference>
<dbReference type="RefSeq" id="WP_167113271.1">
    <property type="nucleotide sequence ID" value="NZ_JAANOU010000001.1"/>
</dbReference>
<evidence type="ECO:0000256" key="1">
    <source>
        <dbReference type="ARBA" id="ARBA00000085"/>
    </source>
</evidence>
<dbReference type="PRINTS" id="PR00344">
    <property type="entry name" value="BCTRLSENSOR"/>
</dbReference>
<dbReference type="SMART" id="SM00100">
    <property type="entry name" value="cNMP"/>
    <property type="match status" value="1"/>
</dbReference>
<evidence type="ECO:0000313" key="8">
    <source>
        <dbReference type="Proteomes" id="UP000754495"/>
    </source>
</evidence>
<sequence length="474" mass="52490">MTEPQLTREFLRELFLFTSLADDQLDWILAHVKLEHYPAGTAIINEGDPATCFYVLLSGALRMTRLVGGSEVETIRSDQRGSYCGATQFFYGQHEQRYATSVYAITDLTFLTLPAREFADQFRSWFPMATHLLEGTYLGWRNSDALIGQRRRLLALGEMSAGLTHELNNPAAAAVRATAALRERVAGMRHKLAILAKRDIEPDLLEQLIDVQERLVKQVADAPPLTAMQQADREDEIGDWLADRDIEQGWDLAPIFVAAGLTAESLDHVLESVGDALLDGALRWLAYALETEMLMGEIEDSTTRISALVGAAKQYSQMDRAPHQWIDVHDGLDSTLVMLAGKIGTGIEVVKDYDRDLPTVPAYGAELNQVWTNIIDNAVSAMEGAGTLTLRTAREGDRVLIEIGDTGPGISAETKQRIFEPFFTTKPVGEGTGLGLDISWRIVVDRHRGDLQVESEPGNTRFQVYLPTTEQASE</sequence>
<keyword evidence="8" id="KW-1185">Reference proteome</keyword>
<dbReference type="PROSITE" id="PS50042">
    <property type="entry name" value="CNMP_BINDING_3"/>
    <property type="match status" value="1"/>
</dbReference>
<evidence type="ECO:0000256" key="2">
    <source>
        <dbReference type="ARBA" id="ARBA00012438"/>
    </source>
</evidence>
<reference evidence="7 8" key="1">
    <citation type="submission" date="2020-03" db="EMBL/GenBank/DDBJ databases">
        <title>Sequencing the genomes of 1000 actinobacteria strains.</title>
        <authorList>
            <person name="Klenk H.-P."/>
        </authorList>
    </citation>
    <scope>NUCLEOTIDE SEQUENCE [LARGE SCALE GENOMIC DNA]</scope>
    <source>
        <strain evidence="7 8">DSM 45668</strain>
    </source>
</reference>
<dbReference type="PROSITE" id="PS50109">
    <property type="entry name" value="HIS_KIN"/>
    <property type="match status" value="1"/>
</dbReference>
<keyword evidence="4" id="KW-0902">Two-component regulatory system</keyword>
<comment type="catalytic activity">
    <reaction evidence="1">
        <text>ATP + protein L-histidine = ADP + protein N-phospho-L-histidine.</text>
        <dbReference type="EC" id="2.7.13.3"/>
    </reaction>
</comment>
<dbReference type="EMBL" id="JAANOU010000001">
    <property type="protein sequence ID" value="NIH79829.1"/>
    <property type="molecule type" value="Genomic_DNA"/>
</dbReference>
<evidence type="ECO:0000259" key="5">
    <source>
        <dbReference type="PROSITE" id="PS50042"/>
    </source>
</evidence>
<dbReference type="SUPFAM" id="SSF51206">
    <property type="entry name" value="cAMP-binding domain-like"/>
    <property type="match status" value="1"/>
</dbReference>
<dbReference type="InterPro" id="IPR018488">
    <property type="entry name" value="cNMP-bd_CS"/>
</dbReference>
<dbReference type="PROSITE" id="PS00888">
    <property type="entry name" value="CNMP_BINDING_1"/>
    <property type="match status" value="1"/>
</dbReference>
<dbReference type="CDD" id="cd00038">
    <property type="entry name" value="CAP_ED"/>
    <property type="match status" value="1"/>
</dbReference>
<dbReference type="Gene3D" id="2.60.120.10">
    <property type="entry name" value="Jelly Rolls"/>
    <property type="match status" value="1"/>
</dbReference>
<evidence type="ECO:0000259" key="6">
    <source>
        <dbReference type="PROSITE" id="PS50109"/>
    </source>
</evidence>
<accession>A0ABX0SVZ1</accession>
<dbReference type="InterPro" id="IPR005467">
    <property type="entry name" value="His_kinase_dom"/>
</dbReference>
<dbReference type="Proteomes" id="UP000754495">
    <property type="component" value="Unassembled WGS sequence"/>
</dbReference>
<dbReference type="InterPro" id="IPR018490">
    <property type="entry name" value="cNMP-bd_dom_sf"/>
</dbReference>
<dbReference type="Pfam" id="PF00027">
    <property type="entry name" value="cNMP_binding"/>
    <property type="match status" value="1"/>
</dbReference>
<dbReference type="PANTHER" id="PTHR43065:SF48">
    <property type="entry name" value="HISTIDINE KINASE"/>
    <property type="match status" value="1"/>
</dbReference>
<dbReference type="GO" id="GO:0016301">
    <property type="term" value="F:kinase activity"/>
    <property type="evidence" value="ECO:0007669"/>
    <property type="project" value="UniProtKB-KW"/>
</dbReference>
<organism evidence="7 8">
    <name type="scientific">Amycolatopsis viridis</name>
    <dbReference type="NCBI Taxonomy" id="185678"/>
    <lineage>
        <taxon>Bacteria</taxon>
        <taxon>Bacillati</taxon>
        <taxon>Actinomycetota</taxon>
        <taxon>Actinomycetes</taxon>
        <taxon>Pseudonocardiales</taxon>
        <taxon>Pseudonocardiaceae</taxon>
        <taxon>Amycolatopsis</taxon>
    </lineage>
</organism>
<keyword evidence="3 7" id="KW-0808">Transferase</keyword>
<dbReference type="Pfam" id="PF02518">
    <property type="entry name" value="HATPase_c"/>
    <property type="match status" value="1"/>
</dbReference>
<dbReference type="SMART" id="SM00387">
    <property type="entry name" value="HATPase_c"/>
    <property type="match status" value="1"/>
</dbReference>